<keyword evidence="13" id="KW-0808">Transferase</keyword>
<keyword evidence="14" id="KW-1185">Reference proteome</keyword>
<evidence type="ECO:0000256" key="11">
    <source>
        <dbReference type="PIRSR" id="PIRSR001434-2"/>
    </source>
</evidence>
<dbReference type="GO" id="GO:0019346">
    <property type="term" value="P:transsulfuration"/>
    <property type="evidence" value="ECO:0007669"/>
    <property type="project" value="InterPro"/>
</dbReference>
<dbReference type="GO" id="GO:0004123">
    <property type="term" value="F:cystathionine gamma-lyase activity"/>
    <property type="evidence" value="ECO:0007669"/>
    <property type="project" value="TreeGrafter"/>
</dbReference>
<dbReference type="FunFam" id="3.90.1150.10:FF:000008">
    <property type="entry name" value="Cystathionine gamma-synthase"/>
    <property type="match status" value="1"/>
</dbReference>
<evidence type="ECO:0000256" key="2">
    <source>
        <dbReference type="ARBA" id="ARBA00008667"/>
    </source>
</evidence>
<dbReference type="EC" id="4.4.1.11" evidence="3"/>
<evidence type="ECO:0000256" key="7">
    <source>
        <dbReference type="ARBA" id="ARBA00049180"/>
    </source>
</evidence>
<dbReference type="InterPro" id="IPR011821">
    <property type="entry name" value="O_succ_thio_ly"/>
</dbReference>
<gene>
    <name evidence="13" type="primary">metB</name>
    <name evidence="13" type="ORF">H5J25_04275</name>
</gene>
<comment type="catalytic activity">
    <reaction evidence="8">
        <text>L-homocysteine + H2O = 2-oxobutanoate + hydrogen sulfide + NH4(+) + H(+)</text>
        <dbReference type="Rhea" id="RHEA:14501"/>
        <dbReference type="ChEBI" id="CHEBI:15377"/>
        <dbReference type="ChEBI" id="CHEBI:15378"/>
        <dbReference type="ChEBI" id="CHEBI:16763"/>
        <dbReference type="ChEBI" id="CHEBI:28938"/>
        <dbReference type="ChEBI" id="CHEBI:29919"/>
        <dbReference type="ChEBI" id="CHEBI:58199"/>
        <dbReference type="EC" id="4.4.1.2"/>
    </reaction>
</comment>
<dbReference type="PIRSF" id="PIRSF001434">
    <property type="entry name" value="CGS"/>
    <property type="match status" value="1"/>
</dbReference>
<dbReference type="Gene3D" id="3.40.640.10">
    <property type="entry name" value="Type I PLP-dependent aspartate aminotransferase-like (Major domain)"/>
    <property type="match status" value="1"/>
</dbReference>
<proteinExistence type="inferred from homology"/>
<evidence type="ECO:0000256" key="4">
    <source>
        <dbReference type="ARBA" id="ARBA00019040"/>
    </source>
</evidence>
<comment type="subunit">
    <text evidence="9">Homotetramer; dimer of active dimers.</text>
</comment>
<dbReference type="PROSITE" id="PS00868">
    <property type="entry name" value="CYS_MET_METAB_PP"/>
    <property type="match status" value="1"/>
</dbReference>
<dbReference type="InterPro" id="IPR000277">
    <property type="entry name" value="Cys/Met-Metab_PyrdxlP-dep_enz"/>
</dbReference>
<dbReference type="InterPro" id="IPR054542">
    <property type="entry name" value="Cys_met_metab_PP"/>
</dbReference>
<dbReference type="GO" id="GO:0005737">
    <property type="term" value="C:cytoplasm"/>
    <property type="evidence" value="ECO:0007669"/>
    <property type="project" value="TreeGrafter"/>
</dbReference>
<dbReference type="GO" id="GO:0019343">
    <property type="term" value="P:cysteine biosynthetic process via cystathionine"/>
    <property type="evidence" value="ECO:0007669"/>
    <property type="project" value="TreeGrafter"/>
</dbReference>
<dbReference type="Gene3D" id="3.90.1150.10">
    <property type="entry name" value="Aspartate Aminotransferase, domain 1"/>
    <property type="match status" value="1"/>
</dbReference>
<evidence type="ECO:0000256" key="3">
    <source>
        <dbReference type="ARBA" id="ARBA00012222"/>
    </source>
</evidence>
<dbReference type="PANTHER" id="PTHR11808:SF75">
    <property type="entry name" value="CYSTATHIONINE GAMMA-SYNTHASE"/>
    <property type="match status" value="1"/>
</dbReference>
<dbReference type="SUPFAM" id="SSF53383">
    <property type="entry name" value="PLP-dependent transferases"/>
    <property type="match status" value="1"/>
</dbReference>
<dbReference type="NCBIfam" id="TIGR02080">
    <property type="entry name" value="O_succ_thio_ly"/>
    <property type="match status" value="1"/>
</dbReference>
<keyword evidence="5 11" id="KW-0663">Pyridoxal phosphate</keyword>
<comment type="catalytic activity">
    <reaction evidence="7">
        <text>L-methionine + H2O = methanethiol + 2-oxobutanoate + NH4(+)</text>
        <dbReference type="Rhea" id="RHEA:23800"/>
        <dbReference type="ChEBI" id="CHEBI:15377"/>
        <dbReference type="ChEBI" id="CHEBI:16007"/>
        <dbReference type="ChEBI" id="CHEBI:16763"/>
        <dbReference type="ChEBI" id="CHEBI:28938"/>
        <dbReference type="ChEBI" id="CHEBI:57844"/>
        <dbReference type="EC" id="4.4.1.11"/>
    </reaction>
</comment>
<dbReference type="EMBL" id="CP061035">
    <property type="protein sequence ID" value="QQV77971.1"/>
    <property type="molecule type" value="Genomic_DNA"/>
</dbReference>
<organism evidence="13 14">
    <name type="scientific">Sphingomonas aliaeris</name>
    <dbReference type="NCBI Taxonomy" id="2759526"/>
    <lineage>
        <taxon>Bacteria</taxon>
        <taxon>Pseudomonadati</taxon>
        <taxon>Pseudomonadota</taxon>
        <taxon>Alphaproteobacteria</taxon>
        <taxon>Sphingomonadales</taxon>
        <taxon>Sphingomonadaceae</taxon>
        <taxon>Sphingomonas</taxon>
    </lineage>
</organism>
<dbReference type="FunFam" id="3.40.640.10:FF:000046">
    <property type="entry name" value="Cystathionine gamma-lyase"/>
    <property type="match status" value="1"/>
</dbReference>
<dbReference type="Proteomes" id="UP000595894">
    <property type="component" value="Chromosome"/>
</dbReference>
<dbReference type="RefSeq" id="WP_202094896.1">
    <property type="nucleotide sequence ID" value="NZ_CP061035.1"/>
</dbReference>
<dbReference type="KEGG" id="sari:H5J25_04275"/>
<dbReference type="InterPro" id="IPR015421">
    <property type="entry name" value="PyrdxlP-dep_Trfase_major"/>
</dbReference>
<dbReference type="GO" id="GO:0018826">
    <property type="term" value="F:methionine gamma-lyase activity"/>
    <property type="evidence" value="ECO:0007669"/>
    <property type="project" value="UniProtKB-EC"/>
</dbReference>
<dbReference type="InterPro" id="IPR015422">
    <property type="entry name" value="PyrdxlP-dep_Trfase_small"/>
</dbReference>
<name>A0A974NW27_9SPHN</name>
<dbReference type="Pfam" id="PF01053">
    <property type="entry name" value="Cys_Met_Meta_PP"/>
    <property type="match status" value="1"/>
</dbReference>
<evidence type="ECO:0000256" key="9">
    <source>
        <dbReference type="ARBA" id="ARBA00064130"/>
    </source>
</evidence>
<evidence type="ECO:0000256" key="8">
    <source>
        <dbReference type="ARBA" id="ARBA00050802"/>
    </source>
</evidence>
<comment type="cofactor">
    <cofactor evidence="1 12">
        <name>pyridoxal 5'-phosphate</name>
        <dbReference type="ChEBI" id="CHEBI:597326"/>
    </cofactor>
</comment>
<comment type="similarity">
    <text evidence="2">Belongs to the trans-sulfuration enzymes family. L-methionine gamma-lyase subfamily.</text>
</comment>
<reference evidence="14" key="1">
    <citation type="submission" date="2020-09" db="EMBL/GenBank/DDBJ databases">
        <title>Sphingomonas sp., a new species isolated from pork steak.</title>
        <authorList>
            <person name="Heidler von Heilborn D."/>
        </authorList>
    </citation>
    <scope>NUCLEOTIDE SEQUENCE [LARGE SCALE GENOMIC DNA]</scope>
</reference>
<feature type="modified residue" description="N6-(pyridoxal phosphate)lysine" evidence="11">
    <location>
        <position position="199"/>
    </location>
</feature>
<dbReference type="PANTHER" id="PTHR11808">
    <property type="entry name" value="TRANS-SULFURATION ENZYME FAMILY MEMBER"/>
    <property type="match status" value="1"/>
</dbReference>
<protein>
    <recommendedName>
        <fullName evidence="4">L-methionine gamma-lyase</fullName>
        <ecNumber evidence="3">4.4.1.11</ecNumber>
    </recommendedName>
    <alternativeName>
        <fullName evidence="10">L-methionine-alpha-deamino-gamma-mercaptomethane-lyase</fullName>
    </alternativeName>
</protein>
<dbReference type="GO" id="GO:0003962">
    <property type="term" value="F:cystathionine gamma-synthase activity"/>
    <property type="evidence" value="ECO:0007669"/>
    <property type="project" value="TreeGrafter"/>
</dbReference>
<evidence type="ECO:0000313" key="14">
    <source>
        <dbReference type="Proteomes" id="UP000595894"/>
    </source>
</evidence>
<evidence type="ECO:0000256" key="12">
    <source>
        <dbReference type="RuleBase" id="RU362118"/>
    </source>
</evidence>
<accession>A0A974NW27</accession>
<dbReference type="InterPro" id="IPR015424">
    <property type="entry name" value="PyrdxlP-dep_Trfase"/>
</dbReference>
<dbReference type="CDD" id="cd00614">
    <property type="entry name" value="CGS_like"/>
    <property type="match status" value="1"/>
</dbReference>
<dbReference type="GO" id="GO:0030170">
    <property type="term" value="F:pyridoxal phosphate binding"/>
    <property type="evidence" value="ECO:0007669"/>
    <property type="project" value="InterPro"/>
</dbReference>
<keyword evidence="6" id="KW-0456">Lyase</keyword>
<evidence type="ECO:0000256" key="1">
    <source>
        <dbReference type="ARBA" id="ARBA00001933"/>
    </source>
</evidence>
<sequence length="409" mass="43058">MAETLKPETVAAAHGVASDSAFGAVSPPLHLSTTFAFEGYEQARAYDYGRAGNPNRTMLAEALARLEGGAGAVITCSGMAAIDLLVSTVSPSGRIVAPHDCYGGTLRLLKARAAKAQIELAIVDLNNSDNLDVELQAGTELLLIETPSNPLMRIVDVAAVAQRAKAAGAKVAVDNTFLSPALQRPIALGADYVIHSTTKYLNGHSDVIGGALVTADAEDAASLGAWANVVGTTGSPFDAWLTLRGMRTLFARMERQQATAARVAQFLAEHDAVQRVHYPGLATHPGHAVAARQQSGFGAMLSFEFDGGTPIVKSFLEALQVFTLAESLGGVESLAAHPATMTHADMGADARRVAGIGDNLIRLSIGLEHADDLIDDLSRALGPVSEAAPLCRYEELARRENERRQDSRT</sequence>
<dbReference type="AlphaFoldDB" id="A0A974NW27"/>
<dbReference type="GO" id="GO:0047982">
    <property type="term" value="F:homocysteine desulfhydrase activity"/>
    <property type="evidence" value="ECO:0007669"/>
    <property type="project" value="UniProtKB-EC"/>
</dbReference>
<evidence type="ECO:0000256" key="6">
    <source>
        <dbReference type="ARBA" id="ARBA00023239"/>
    </source>
</evidence>
<evidence type="ECO:0000256" key="10">
    <source>
        <dbReference type="ARBA" id="ARBA00078333"/>
    </source>
</evidence>
<evidence type="ECO:0000313" key="13">
    <source>
        <dbReference type="EMBL" id="QQV77971.1"/>
    </source>
</evidence>
<evidence type="ECO:0000256" key="5">
    <source>
        <dbReference type="ARBA" id="ARBA00022898"/>
    </source>
</evidence>